<evidence type="ECO:0000313" key="2">
    <source>
        <dbReference type="Proteomes" id="UP000177107"/>
    </source>
</evidence>
<sequence length="73" mass="8119">MATTKERINVSISKSTRSALARLAKRDQVPEATKAAGLLELALEIEEDRALDAIASQRDKRGVKFVSHENAWR</sequence>
<name>A0A1F6E2F0_9BACT</name>
<organism evidence="1 2">
    <name type="scientific">Candidatus Kaiserbacteria bacterium RIFCSPHIGHO2_02_FULL_56_30</name>
    <dbReference type="NCBI Taxonomy" id="1798499"/>
    <lineage>
        <taxon>Bacteria</taxon>
        <taxon>Candidatus Kaiseribacteriota</taxon>
    </lineage>
</organism>
<dbReference type="Proteomes" id="UP000177107">
    <property type="component" value="Unassembled WGS sequence"/>
</dbReference>
<gene>
    <name evidence="1" type="ORF">A3C95_00530</name>
</gene>
<dbReference type="AlphaFoldDB" id="A0A1F6E2F0"/>
<accession>A0A1F6E2F0</accession>
<reference evidence="1 2" key="1">
    <citation type="journal article" date="2016" name="Nat. Commun.">
        <title>Thousands of microbial genomes shed light on interconnected biogeochemical processes in an aquifer system.</title>
        <authorList>
            <person name="Anantharaman K."/>
            <person name="Brown C.T."/>
            <person name="Hug L.A."/>
            <person name="Sharon I."/>
            <person name="Castelle C.J."/>
            <person name="Probst A.J."/>
            <person name="Thomas B.C."/>
            <person name="Singh A."/>
            <person name="Wilkins M.J."/>
            <person name="Karaoz U."/>
            <person name="Brodie E.L."/>
            <person name="Williams K.H."/>
            <person name="Hubbard S.S."/>
            <person name="Banfield J.F."/>
        </authorList>
    </citation>
    <scope>NUCLEOTIDE SEQUENCE [LARGE SCALE GENOMIC DNA]</scope>
</reference>
<dbReference type="STRING" id="1798499.A3C95_00530"/>
<protein>
    <recommendedName>
        <fullName evidence="3">Antitoxin, RHH family protein</fullName>
    </recommendedName>
</protein>
<proteinExistence type="predicted"/>
<evidence type="ECO:0008006" key="3">
    <source>
        <dbReference type="Google" id="ProtNLM"/>
    </source>
</evidence>
<comment type="caution">
    <text evidence="1">The sequence shown here is derived from an EMBL/GenBank/DDBJ whole genome shotgun (WGS) entry which is preliminary data.</text>
</comment>
<dbReference type="EMBL" id="MFLM01000028">
    <property type="protein sequence ID" value="OGG67710.1"/>
    <property type="molecule type" value="Genomic_DNA"/>
</dbReference>
<evidence type="ECO:0000313" key="1">
    <source>
        <dbReference type="EMBL" id="OGG67710.1"/>
    </source>
</evidence>